<proteinExistence type="predicted"/>
<protein>
    <submittedName>
        <fullName evidence="1">Phosphatidylethanolamine-binding protein</fullName>
    </submittedName>
</protein>
<sequence>MPKQAVSITKTLAALADLSNDTTGPRSAPLKIHFHSSTTSPTIVTHPGARLPKEAAAPNPLYSVSTSALSHLTIPNADLSPWTSADSHSSDGRINLPLSDPDQLVPKYLVVTLDLDAPFPSFPILGPILHGIQADLTLATENLDPDDEFIPLEPAEEDWSTGSAVVDYMGPAPPGPSAPHRYVFMLWEQPGELTTARICEEMGLPEDGDDVSMFSRVRWDQEGFERKLGLERVVAGNYFVC</sequence>
<dbReference type="GO" id="GO:0030162">
    <property type="term" value="P:regulation of proteolysis"/>
    <property type="evidence" value="ECO:0007669"/>
    <property type="project" value="TreeGrafter"/>
</dbReference>
<dbReference type="GO" id="GO:0046578">
    <property type="term" value="P:regulation of Ras protein signal transduction"/>
    <property type="evidence" value="ECO:0007669"/>
    <property type="project" value="TreeGrafter"/>
</dbReference>
<dbReference type="AlphaFoldDB" id="A0AAE0M456"/>
<dbReference type="CDD" id="cd00866">
    <property type="entry name" value="PEBP_euk"/>
    <property type="match status" value="1"/>
</dbReference>
<gene>
    <name evidence="1" type="ORF">B0H66DRAFT_603278</name>
</gene>
<comment type="caution">
    <text evidence="1">The sequence shown here is derived from an EMBL/GenBank/DDBJ whole genome shotgun (WGS) entry which is preliminary data.</text>
</comment>
<dbReference type="GO" id="GO:0030414">
    <property type="term" value="F:peptidase inhibitor activity"/>
    <property type="evidence" value="ECO:0007669"/>
    <property type="project" value="TreeGrafter"/>
</dbReference>
<reference evidence="1" key="1">
    <citation type="journal article" date="2023" name="Mol. Phylogenet. Evol.">
        <title>Genome-scale phylogeny and comparative genomics of the fungal order Sordariales.</title>
        <authorList>
            <person name="Hensen N."/>
            <person name="Bonometti L."/>
            <person name="Westerberg I."/>
            <person name="Brannstrom I.O."/>
            <person name="Guillou S."/>
            <person name="Cros-Aarteil S."/>
            <person name="Calhoun S."/>
            <person name="Haridas S."/>
            <person name="Kuo A."/>
            <person name="Mondo S."/>
            <person name="Pangilinan J."/>
            <person name="Riley R."/>
            <person name="LaButti K."/>
            <person name="Andreopoulos B."/>
            <person name="Lipzen A."/>
            <person name="Chen C."/>
            <person name="Yan M."/>
            <person name="Daum C."/>
            <person name="Ng V."/>
            <person name="Clum A."/>
            <person name="Steindorff A."/>
            <person name="Ohm R.A."/>
            <person name="Martin F."/>
            <person name="Silar P."/>
            <person name="Natvig D.O."/>
            <person name="Lalanne C."/>
            <person name="Gautier V."/>
            <person name="Ament-Velasquez S.L."/>
            <person name="Kruys A."/>
            <person name="Hutchinson M.I."/>
            <person name="Powell A.J."/>
            <person name="Barry K."/>
            <person name="Miller A.N."/>
            <person name="Grigoriev I.V."/>
            <person name="Debuchy R."/>
            <person name="Gladieux P."/>
            <person name="Hiltunen Thoren M."/>
            <person name="Johannesson H."/>
        </authorList>
    </citation>
    <scope>NUCLEOTIDE SEQUENCE</scope>
    <source>
        <strain evidence="1">CBS 118394</strain>
    </source>
</reference>
<reference evidence="1" key="2">
    <citation type="submission" date="2023-06" db="EMBL/GenBank/DDBJ databases">
        <authorList>
            <consortium name="Lawrence Berkeley National Laboratory"/>
            <person name="Haridas S."/>
            <person name="Hensen N."/>
            <person name="Bonometti L."/>
            <person name="Westerberg I."/>
            <person name="Brannstrom I.O."/>
            <person name="Guillou S."/>
            <person name="Cros-Aarteil S."/>
            <person name="Calhoun S."/>
            <person name="Kuo A."/>
            <person name="Mondo S."/>
            <person name="Pangilinan J."/>
            <person name="Riley R."/>
            <person name="Labutti K."/>
            <person name="Andreopoulos B."/>
            <person name="Lipzen A."/>
            <person name="Chen C."/>
            <person name="Yanf M."/>
            <person name="Daum C."/>
            <person name="Ng V."/>
            <person name="Clum A."/>
            <person name="Steindorff A."/>
            <person name="Ohm R."/>
            <person name="Martin F."/>
            <person name="Silar P."/>
            <person name="Natvig D."/>
            <person name="Lalanne C."/>
            <person name="Gautier V."/>
            <person name="Ament-Velasquez S.L."/>
            <person name="Kruys A."/>
            <person name="Hutchinson M.I."/>
            <person name="Powell A.J."/>
            <person name="Barry K."/>
            <person name="Miller A.N."/>
            <person name="Grigoriev I.V."/>
            <person name="Debuchy R."/>
            <person name="Gladieux P."/>
            <person name="Thoren M.H."/>
            <person name="Johannesson H."/>
        </authorList>
    </citation>
    <scope>NUCLEOTIDE SEQUENCE</scope>
    <source>
        <strain evidence="1">CBS 118394</strain>
    </source>
</reference>
<dbReference type="InterPro" id="IPR035810">
    <property type="entry name" value="PEBP_euk"/>
</dbReference>
<evidence type="ECO:0000313" key="2">
    <source>
        <dbReference type="Proteomes" id="UP001283341"/>
    </source>
</evidence>
<dbReference type="Gene3D" id="3.90.280.10">
    <property type="entry name" value="PEBP-like"/>
    <property type="match status" value="1"/>
</dbReference>
<evidence type="ECO:0000313" key="1">
    <source>
        <dbReference type="EMBL" id="KAK3318706.1"/>
    </source>
</evidence>
<dbReference type="PANTHER" id="PTHR11362:SF78">
    <property type="entry name" value="PROTEASE INHIBITOR"/>
    <property type="match status" value="1"/>
</dbReference>
<dbReference type="SUPFAM" id="SSF49777">
    <property type="entry name" value="PEBP-like"/>
    <property type="match status" value="1"/>
</dbReference>
<organism evidence="1 2">
    <name type="scientific">Apodospora peruviana</name>
    <dbReference type="NCBI Taxonomy" id="516989"/>
    <lineage>
        <taxon>Eukaryota</taxon>
        <taxon>Fungi</taxon>
        <taxon>Dikarya</taxon>
        <taxon>Ascomycota</taxon>
        <taxon>Pezizomycotina</taxon>
        <taxon>Sordariomycetes</taxon>
        <taxon>Sordariomycetidae</taxon>
        <taxon>Sordariales</taxon>
        <taxon>Lasiosphaeriaceae</taxon>
        <taxon>Apodospora</taxon>
    </lineage>
</organism>
<keyword evidence="2" id="KW-1185">Reference proteome</keyword>
<dbReference type="GO" id="GO:0005543">
    <property type="term" value="F:phospholipid binding"/>
    <property type="evidence" value="ECO:0007669"/>
    <property type="project" value="TreeGrafter"/>
</dbReference>
<name>A0AAE0M456_9PEZI</name>
<dbReference type="PANTHER" id="PTHR11362">
    <property type="entry name" value="PHOSPHATIDYLETHANOLAMINE-BINDING PROTEIN"/>
    <property type="match status" value="1"/>
</dbReference>
<dbReference type="Pfam" id="PF01161">
    <property type="entry name" value="PBP"/>
    <property type="match status" value="1"/>
</dbReference>
<dbReference type="Proteomes" id="UP001283341">
    <property type="component" value="Unassembled WGS sequence"/>
</dbReference>
<dbReference type="EMBL" id="JAUEDM010000004">
    <property type="protein sequence ID" value="KAK3318706.1"/>
    <property type="molecule type" value="Genomic_DNA"/>
</dbReference>
<dbReference type="InterPro" id="IPR008914">
    <property type="entry name" value="PEBP"/>
</dbReference>
<accession>A0AAE0M456</accession>
<dbReference type="InterPro" id="IPR036610">
    <property type="entry name" value="PEBP-like_sf"/>
</dbReference>